<feature type="transmembrane region" description="Helical" evidence="1">
    <location>
        <begin position="579"/>
        <end position="600"/>
    </location>
</feature>
<name>A0A7M3ME64_9BACT</name>
<feature type="transmembrane region" description="Helical" evidence="1">
    <location>
        <begin position="267"/>
        <end position="300"/>
    </location>
</feature>
<evidence type="ECO:0000256" key="1">
    <source>
        <dbReference type="SAM" id="Phobius"/>
    </source>
</evidence>
<gene>
    <name evidence="2" type="ORF">DPQ33_09935</name>
</gene>
<dbReference type="AlphaFoldDB" id="A0A7M3ME64"/>
<sequence length="737" mass="81015">MGRFMVVPVDEPVSRAQQIAAIWTLPWLSWAAPLAVSCSILLATIGGALLSLQPRVRTDIWCRAIAAGMFALSLGLVYGVLVPPFHAPDEPDHFLSFARLAEMPELESDARILARKGHFERIHFHQWERFLPRHMEQPYPDAWTEVDESGIIQVADSAMETRSTLTTGIWKACAFLFKGAGAAKTLLGLRLVNTAFWALACIIGVLLIEKAAPKNRVFPAFLFLVPSLPFFAMHLSNFAQYTHVLTMLSCFTLGLYLRGKRLQCGGLLLGLFSAAVVLAASSGIVMLGCIGCIALGRLVVVMGNGAARFREAATFWLGMVLGWAPILLFIDGPQFERLEASLRTVLAVADPSAANVFNAPFIITVFLASGLIGVTAEMLLSRTGDALRALVRRLITWVNWIAALAVGVLLVYAPYTQYVNVPSEMRQVGVEKYINIAIYNLFSSLTFREPDLMLSTTFWSGFGWHDVFFDPLVVQIMAGIAGCGLFLALMSAGADYRRSARLLAALFGALVSGILMVFVVASGAGGGQPNVHGRYLLGTYLVVLSLAFAGFAPAVWRFAKAENQREALDLDWRGQRTGVELLMTWGAITAGGMTMYMAGWPWIFPTLPVPLAWLYFLFAIVTPFFCVAMIRSSLQGITLNAREYLKRSPRPGYYLAIGLVVFSTLAFTELTVNLPKAVIYNFDFYTLLPTIMALLFMLWYYKPTLKKAASWVTTTTYIAGSAVHLGSLAFLLKRYFG</sequence>
<feature type="transmembrane region" description="Helical" evidence="1">
    <location>
        <begin position="651"/>
        <end position="672"/>
    </location>
</feature>
<feature type="transmembrane region" description="Helical" evidence="1">
    <location>
        <begin position="64"/>
        <end position="85"/>
    </location>
</feature>
<organism evidence="2 3">
    <name type="scientific">Oceanidesulfovibrio indonesiensis</name>
    <dbReference type="NCBI Taxonomy" id="54767"/>
    <lineage>
        <taxon>Bacteria</taxon>
        <taxon>Pseudomonadati</taxon>
        <taxon>Thermodesulfobacteriota</taxon>
        <taxon>Desulfovibrionia</taxon>
        <taxon>Desulfovibrionales</taxon>
        <taxon>Desulfovibrionaceae</taxon>
        <taxon>Oceanidesulfovibrio</taxon>
    </lineage>
</organism>
<dbReference type="Proteomes" id="UP000448292">
    <property type="component" value="Unassembled WGS sequence"/>
</dbReference>
<evidence type="ECO:0000313" key="2">
    <source>
        <dbReference type="EMBL" id="TVM17110.1"/>
    </source>
</evidence>
<keyword evidence="3" id="KW-1185">Reference proteome</keyword>
<keyword evidence="1" id="KW-0812">Transmembrane</keyword>
<reference evidence="2 3" key="1">
    <citation type="submission" date="2018-06" db="EMBL/GenBank/DDBJ databases">
        <title>Complete genome of Desulfovibrio indonesiensis P37SLT.</title>
        <authorList>
            <person name="Crispim J.S."/>
            <person name="Vidigal P.M.P."/>
            <person name="Silva L.C.F."/>
            <person name="Laguardia C.N."/>
            <person name="Araujo L.C."/>
            <person name="Dias R.S."/>
            <person name="Sousa M.P."/>
            <person name="Paula S.O."/>
            <person name="Silva C."/>
        </authorList>
    </citation>
    <scope>NUCLEOTIDE SEQUENCE [LARGE SCALE GENOMIC DNA]</scope>
    <source>
        <strain evidence="2 3">P37SLT</strain>
    </source>
</reference>
<protein>
    <recommendedName>
        <fullName evidence="4">DUF2142 domain-containing protein</fullName>
    </recommendedName>
</protein>
<dbReference type="EMBL" id="QMIE01000008">
    <property type="protein sequence ID" value="TVM17110.1"/>
    <property type="molecule type" value="Genomic_DNA"/>
</dbReference>
<feature type="transmembrane region" description="Helical" evidence="1">
    <location>
        <begin position="612"/>
        <end position="630"/>
    </location>
</feature>
<feature type="transmembrane region" description="Helical" evidence="1">
    <location>
        <begin position="502"/>
        <end position="525"/>
    </location>
</feature>
<feature type="transmembrane region" description="Helical" evidence="1">
    <location>
        <begin position="312"/>
        <end position="330"/>
    </location>
</feature>
<evidence type="ECO:0000313" key="3">
    <source>
        <dbReference type="Proteomes" id="UP000448292"/>
    </source>
</evidence>
<feature type="transmembrane region" description="Helical" evidence="1">
    <location>
        <begin position="708"/>
        <end position="732"/>
    </location>
</feature>
<feature type="transmembrane region" description="Helical" evidence="1">
    <location>
        <begin position="684"/>
        <end position="701"/>
    </location>
</feature>
<feature type="transmembrane region" description="Helical" evidence="1">
    <location>
        <begin position="187"/>
        <end position="208"/>
    </location>
</feature>
<feature type="transmembrane region" description="Helical" evidence="1">
    <location>
        <begin position="472"/>
        <end position="490"/>
    </location>
</feature>
<feature type="transmembrane region" description="Helical" evidence="1">
    <location>
        <begin position="220"/>
        <end position="239"/>
    </location>
</feature>
<feature type="transmembrane region" description="Helical" evidence="1">
    <location>
        <begin position="394"/>
        <end position="415"/>
    </location>
</feature>
<accession>A0A7M3ME64</accession>
<evidence type="ECO:0008006" key="4">
    <source>
        <dbReference type="Google" id="ProtNLM"/>
    </source>
</evidence>
<keyword evidence="1" id="KW-0472">Membrane</keyword>
<feature type="transmembrane region" description="Helical" evidence="1">
    <location>
        <begin position="30"/>
        <end position="52"/>
    </location>
</feature>
<comment type="caution">
    <text evidence="2">The sequence shown here is derived from an EMBL/GenBank/DDBJ whole genome shotgun (WGS) entry which is preliminary data.</text>
</comment>
<feature type="transmembrane region" description="Helical" evidence="1">
    <location>
        <begin position="537"/>
        <end position="559"/>
    </location>
</feature>
<keyword evidence="1" id="KW-1133">Transmembrane helix</keyword>
<feature type="transmembrane region" description="Helical" evidence="1">
    <location>
        <begin position="361"/>
        <end position="382"/>
    </location>
</feature>
<proteinExistence type="predicted"/>